<feature type="compositionally biased region" description="Basic and acidic residues" evidence="1">
    <location>
        <begin position="1291"/>
        <end position="1300"/>
    </location>
</feature>
<dbReference type="Pfam" id="PF15090">
    <property type="entry name" value="DUF4553"/>
    <property type="match status" value="1"/>
</dbReference>
<reference evidence="2" key="3">
    <citation type="submission" date="2025-09" db="UniProtKB">
        <authorList>
            <consortium name="Ensembl"/>
        </authorList>
    </citation>
    <scope>IDENTIFICATION</scope>
</reference>
<evidence type="ECO:0000256" key="1">
    <source>
        <dbReference type="SAM" id="MobiDB-lite"/>
    </source>
</evidence>
<accession>A0A096P5W0</accession>
<feature type="region of interest" description="Disordered" evidence="1">
    <location>
        <begin position="582"/>
        <end position="638"/>
    </location>
</feature>
<evidence type="ECO:0000313" key="2">
    <source>
        <dbReference type="Ensembl" id="ENSPANP00000020735.3"/>
    </source>
</evidence>
<feature type="compositionally biased region" description="Polar residues" evidence="1">
    <location>
        <begin position="525"/>
        <end position="546"/>
    </location>
</feature>
<dbReference type="GO" id="GO:0042826">
    <property type="term" value="F:histone deacetylase binding"/>
    <property type="evidence" value="ECO:0007669"/>
    <property type="project" value="Ensembl"/>
</dbReference>
<dbReference type="GO" id="GO:0001222">
    <property type="term" value="F:transcription corepressor binding"/>
    <property type="evidence" value="ECO:0007669"/>
    <property type="project" value="Ensembl"/>
</dbReference>
<gene>
    <name evidence="2" type="primary">LCOR</name>
</gene>
<evidence type="ECO:0000313" key="3">
    <source>
        <dbReference type="Proteomes" id="UP000028761"/>
    </source>
</evidence>
<feature type="compositionally biased region" description="Low complexity" evidence="1">
    <location>
        <begin position="108"/>
        <end position="123"/>
    </location>
</feature>
<dbReference type="PANTHER" id="PTHR14931">
    <property type="entry name" value="GENE 340-RELATED"/>
    <property type="match status" value="1"/>
</dbReference>
<dbReference type="OMA" id="HESINTQ"/>
<dbReference type="PANTHER" id="PTHR14931:SF2">
    <property type="entry name" value="LIGAND DEPENDENT NUCLEAR RECEPTOR COREPRESSOR"/>
    <property type="match status" value="1"/>
</dbReference>
<dbReference type="ExpressionAtlas" id="A0A096P5W0">
    <property type="expression patterns" value="baseline"/>
</dbReference>
<feature type="compositionally biased region" description="Low complexity" evidence="1">
    <location>
        <begin position="1522"/>
        <end position="1532"/>
    </location>
</feature>
<dbReference type="InterPro" id="IPR028104">
    <property type="entry name" value="DUF4553"/>
</dbReference>
<dbReference type="GO" id="GO:0003714">
    <property type="term" value="F:transcription corepressor activity"/>
    <property type="evidence" value="ECO:0007669"/>
    <property type="project" value="Ensembl"/>
</dbReference>
<feature type="compositionally biased region" description="Basic and acidic residues" evidence="1">
    <location>
        <begin position="1478"/>
        <end position="1503"/>
    </location>
</feature>
<dbReference type="HOGENOM" id="CLU_002400_0_0_1"/>
<feature type="compositionally biased region" description="Polar residues" evidence="1">
    <location>
        <begin position="2011"/>
        <end position="2043"/>
    </location>
</feature>
<sequence length="2068" mass="225061">MARVCRRQQCSVEKRGFRQELDSWRHKLIHCVGETLRRPPPPLRPLRRRPPRTREGAGEVAIAAPARPPSLARASPPPPPPGVRARATSRRAPPFGRARAGPSPPRASPGRALGGSACSSPSRSPSPPAGSPPSPLLPLLPLLLPLRARRPGAAAGLLWRLAPRHCRCSGGGGRGAAVLGPHPPSAPTRAPAAAVLLPRHPSPTRGARPQPCVHARRAAGGRPALGRVRSVRWRWGRRELELSQSPGAPDRAKWGVMAAGGSGCTSSAGGGGRGVNPRRTGRCVRICVRCRAAGRRGWDWVRPRSLGGGRSCPLRGIGRSRSLARMPRPPPASWTLGRPRVAFSLRAGGSADGGAPGGAGRPSCASHTVCFVCFSLPRSRFPLCGGRRDHKGLTHIFNPPPKRFESILEGLFGPALLKDLSLFKDCEPESISDWTFDENCLFCCLRRDKVKGHLVGLDEPASGAGQEALLKQEQAKIIRFERQAEEFLNAVFYRKDSPWVSDPNIPLVAREIMQRMIQQFAAEYTSKNSSTQDPSQPNSTKNQSLPKASPVTTSPTAATTQNPVLSKLLMADQDSPLDLTVRKSQSEPSEQDGVLDLSTKKSPCAGSTSLSHSPGCSSTQGNGENSTEAKAVDSNNQSKSPLEKFMVKLCTHHQKQFIRVLNDLYTESQPGTEDLQPSDSGAMDVSTCNAGCAQLSTKHKEKDALCLDMKSSASVDLFVDSSDSHSPLHLTEQTPKEPPPEINPVDGRENALTVVQKDSSELPTTKPNSINSSSVDSFTPGYLTASNSSSVNFHHIPKNLEGQTTGQEQDTNVNICEDGKDHMQSSALVESLITIKMAAENSEEGNTCIIPQRNSFRALSEEAWDSGFMGNSSRTADKENTLQCPKTPMRQDLEANEQDARPKQENHLHSLGRNKVGYHLHPSDKGQFDHSKDGWLGPGPMPTVHKAANGHSRTKMISTSIKTARKSKRASGLRINDYDNQCDVVYISQPITECHFENQKSILSSRKTARKSTRGYFFNGDCCELPTVRTLARNLHSQEKASCSALASEAVFTPKQTLTISAPRHTVDVQLPREDNPEEPSKEITSHEEGGGDVSPGKEPQEPEVCPTKMKPSLSSSPRSEETTASSLGWPLPAHLPEEDLPEGGPTVSAPTASGMSSEHDQPPLALLDTEEMSVPQDCHLLPSTESFSGGGSEDVISRPHSPPETVSREESPQCSENQSSPVDLEPPMSLGKAEDDQSISAEVESGDTQELDVNPLLKESRTFTDENPSGTEESEVAGGTGKLEGEDDDVKCLSEKDTCDPSIDSLEENLDKKKKGKKFPEASDRCLRSQLLDSSSADRCLRNQSSNSSSACLEIKVPKNPSAKRSKKEGHPGGTTPEGLPPDSFHTEALEDTEKPSVSEHSPEKDAEQEGEGGGIITRQTLKNMLVKEVKELGGEIFPSRDPISTAGQPLPGERLEIYVQSKMDEKNAHIPSESIPCKRDPEQAKEEPGHIPTQHVEKAVNEVDNENTQQKDDDSDAPCSSLGLSSSGSGDAARPPKSVPRPKRLTSSTYNLRHTHSLGSLDASKVTSEKEAAQVSPTMPKENGASESGDPLDEDDVDTVVDEQPKFMEWCAEEENQELIANFNAQYMKVQKGWIQLEKEGQPTPRARNKSDKLKEIWKSKKRSRKCRGSLEGQKFSPVQMLFMTNFKLSNVCKWFLETTETRSLVIVKKLNTRLPGDVPPVKHPLQKYSPSSLYPSSLQAERLKKHLKKFPGATPARNNWKTQKLWAKFRENPDQVEPEDGSDVSPSPNSEDSIEEVKEDKNSHPPANLPTPASTRILRKYSNIRGKLRAQQRLIKNEKMECPDGLAVESKPSRKSVCINPLMSPKLALQVDVDGFPVKPKSTEGMKGRKGKQVSEILPKAEVQSKRKRTEGSSPPDGKNKGPAVKASKEKHADGVTKTPAAKRPAARDRSSQPPKKTSLKENKVKIPKKSAGKSCPPSRKEKENTNKRPSQSIASETLTKPAKQKGASESSSRPQKATNRKQSSGKTRARPSTKTPESSAAQRKRKLKAKLDSSHGKRRRLDAK</sequence>
<feature type="compositionally biased region" description="Polar residues" evidence="1">
    <location>
        <begin position="605"/>
        <end position="638"/>
    </location>
</feature>
<proteinExistence type="predicted"/>
<reference evidence="2" key="2">
    <citation type="submission" date="2025-08" db="UniProtKB">
        <authorList>
            <consortium name="Ensembl"/>
        </authorList>
    </citation>
    <scope>IDENTIFICATION</scope>
</reference>
<feature type="compositionally biased region" description="Basic and acidic residues" evidence="1">
    <location>
        <begin position="1065"/>
        <end position="1090"/>
    </location>
</feature>
<feature type="compositionally biased region" description="Low complexity" evidence="1">
    <location>
        <begin position="61"/>
        <end position="74"/>
    </location>
</feature>
<dbReference type="GeneTree" id="ENSGT00940000154965"/>
<feature type="compositionally biased region" description="Polar residues" evidence="1">
    <location>
        <begin position="1213"/>
        <end position="1222"/>
    </location>
</feature>
<dbReference type="Ensembl" id="ENSPANT00000012605.3">
    <property type="protein sequence ID" value="ENSPANP00000020735.3"/>
    <property type="gene ID" value="ENSPANG00000021376.3"/>
</dbReference>
<protein>
    <submittedName>
        <fullName evidence="2">Ligand dependent nuclear receptor corepressor</fullName>
    </submittedName>
</protein>
<feature type="compositionally biased region" description="Polar residues" evidence="1">
    <location>
        <begin position="1113"/>
        <end position="1127"/>
    </location>
</feature>
<keyword evidence="3" id="KW-1185">Reference proteome</keyword>
<dbReference type="GO" id="GO:1990226">
    <property type="term" value="F:histone methyltransferase binding"/>
    <property type="evidence" value="ECO:0007669"/>
    <property type="project" value="Ensembl"/>
</dbReference>
<feature type="region of interest" description="Disordered" evidence="1">
    <location>
        <begin position="35"/>
        <end position="133"/>
    </location>
</feature>
<feature type="region of interest" description="Disordered" evidence="1">
    <location>
        <begin position="524"/>
        <end position="563"/>
    </location>
</feature>
<feature type="region of interest" description="Disordered" evidence="1">
    <location>
        <begin position="1466"/>
        <end position="1599"/>
    </location>
</feature>
<feature type="region of interest" description="Disordered" evidence="1">
    <location>
        <begin position="1879"/>
        <end position="2068"/>
    </location>
</feature>
<feature type="compositionally biased region" description="Low complexity" evidence="1">
    <location>
        <begin position="548"/>
        <end position="560"/>
    </location>
</feature>
<feature type="compositionally biased region" description="Polar residues" evidence="1">
    <location>
        <begin position="1332"/>
        <end position="1352"/>
    </location>
</feature>
<dbReference type="GO" id="GO:0030331">
    <property type="term" value="F:nuclear estrogen receptor binding"/>
    <property type="evidence" value="ECO:0007669"/>
    <property type="project" value="Ensembl"/>
</dbReference>
<dbReference type="STRING" id="9555.ENSPANP00000020735"/>
<feature type="region of interest" description="Disordered" evidence="1">
    <location>
        <begin position="868"/>
        <end position="905"/>
    </location>
</feature>
<dbReference type="GO" id="GO:0000122">
    <property type="term" value="P:negative regulation of transcription by RNA polymerase II"/>
    <property type="evidence" value="ECO:0007669"/>
    <property type="project" value="Ensembl"/>
</dbReference>
<dbReference type="eggNOG" id="KOG4565">
    <property type="taxonomic scope" value="Eukaryota"/>
</dbReference>
<dbReference type="GO" id="GO:0071392">
    <property type="term" value="P:cellular response to estradiol stimulus"/>
    <property type="evidence" value="ECO:0007669"/>
    <property type="project" value="Ensembl"/>
</dbReference>
<feature type="compositionally biased region" description="Pro residues" evidence="1">
    <location>
        <begin position="124"/>
        <end position="133"/>
    </location>
</feature>
<feature type="compositionally biased region" description="Low complexity" evidence="1">
    <location>
        <begin position="83"/>
        <end position="101"/>
    </location>
</feature>
<feature type="compositionally biased region" description="Basic and acidic residues" evidence="1">
    <location>
        <begin position="1319"/>
        <end position="1328"/>
    </location>
</feature>
<feature type="compositionally biased region" description="Polar residues" evidence="1">
    <location>
        <begin position="1991"/>
        <end position="2002"/>
    </location>
</feature>
<dbReference type="GO" id="GO:1990381">
    <property type="term" value="F:ubiquitin-specific protease binding"/>
    <property type="evidence" value="ECO:0007669"/>
    <property type="project" value="Ensembl"/>
</dbReference>
<reference evidence="2 3" key="1">
    <citation type="submission" date="2012-03" db="EMBL/GenBank/DDBJ databases">
        <title>Whole Genome Assembly of Papio anubis.</title>
        <authorList>
            <person name="Liu Y.L."/>
            <person name="Abraham K.A."/>
            <person name="Akbar H.A."/>
            <person name="Ali S.A."/>
            <person name="Anosike U.A."/>
            <person name="Aqrawi P.A."/>
            <person name="Arias F.A."/>
            <person name="Attaway T.A."/>
            <person name="Awwad R.A."/>
            <person name="Babu C.B."/>
            <person name="Bandaranaike D.B."/>
            <person name="Battles P.B."/>
            <person name="Bell A.B."/>
            <person name="Beltran B.B."/>
            <person name="Berhane-Mersha D.B."/>
            <person name="Bess C.B."/>
            <person name="Bickham C.B."/>
            <person name="Bolden T.B."/>
            <person name="Carter K.C."/>
            <person name="Chau D.C."/>
            <person name="Chavez A.C."/>
            <person name="Clerc-Blankenburg K.C."/>
            <person name="Coyle M.C."/>
            <person name="Dao M.D."/>
            <person name="Davila M.L.D."/>
            <person name="Davy-Carroll L.D."/>
            <person name="Denson S.D."/>
            <person name="Dinh H.D."/>
            <person name="Fernandez S.F."/>
            <person name="Fernando P.F."/>
            <person name="Forbes L.F."/>
            <person name="Francis C.F."/>
            <person name="Francisco L.F."/>
            <person name="Fu Q.F."/>
            <person name="Garcia-Iii R.G."/>
            <person name="Garrett T.G."/>
            <person name="Gross S.G."/>
            <person name="Gubbala S.G."/>
            <person name="Hirani K.H."/>
            <person name="Hogues M.H."/>
            <person name="Hollins B.H."/>
            <person name="Jackson L.J."/>
            <person name="Javaid M.J."/>
            <person name="Jhangiani S.J."/>
            <person name="Johnson A.J."/>
            <person name="Johnson B.J."/>
            <person name="Jones J.J."/>
            <person name="Joshi V.J."/>
            <person name="Kalu J.K."/>
            <person name="Khan N.K."/>
            <person name="Korchina V.K."/>
            <person name="Kovar C.K."/>
            <person name="Lago L.L."/>
            <person name="Lara F.L."/>
            <person name="Le T.-K.L."/>
            <person name="Lee S.L."/>
            <person name="Legall-Iii F.L."/>
            <person name="Lemon S.L."/>
            <person name="Liu J.L."/>
            <person name="Liu Y.-S.L."/>
            <person name="Liyanage D.L."/>
            <person name="Lopez J.L."/>
            <person name="Lorensuhewa L.L."/>
            <person name="Mata R.M."/>
            <person name="Mathew T.M."/>
            <person name="Mercado C.M."/>
            <person name="Mercado I.M."/>
            <person name="Morales K.M."/>
            <person name="Morgan M.M."/>
            <person name="Munidasa M.M."/>
            <person name="Ngo D.N."/>
            <person name="Nguyen L.N."/>
            <person name="Nguyen T.N."/>
            <person name="Nguyen N.N."/>
            <person name="Obregon M.O."/>
            <person name="Okwuonu G.O."/>
            <person name="Ongeri F.O."/>
            <person name="Onwere C.O."/>
            <person name="Osifeso I.O."/>
            <person name="Parra A.P."/>
            <person name="Patil S.P."/>
            <person name="Perez A.P."/>
            <person name="Perez Y.P."/>
            <person name="Pham C.P."/>
            <person name="Pu L.-L.P."/>
            <person name="Puazo M.P."/>
            <person name="Quiroz J.Q."/>
            <person name="Rouhana J.R."/>
            <person name="Ruiz M.R."/>
            <person name="Ruiz S.-J.R."/>
            <person name="Saada N.S."/>
            <person name="Santibanez J.S."/>
            <person name="Scheel M.S."/>
            <person name="Schneider B.S."/>
            <person name="Simmons D.S."/>
            <person name="Sisson I.S."/>
            <person name="Tang L.-Y.T."/>
            <person name="Thornton R.T."/>
            <person name="Tisius J.T."/>
            <person name="Toledanes G.T."/>
            <person name="Trejos Z.T."/>
            <person name="Usmani K.U."/>
            <person name="Varghese R.V."/>
            <person name="Vattathil S.V."/>
            <person name="Vee V.V."/>
            <person name="Walker D.W."/>
            <person name="Weissenberger G.W."/>
            <person name="White C.W."/>
            <person name="Williams A.W."/>
            <person name="Woodworth J.W."/>
            <person name="Wright R.W."/>
            <person name="Zhu Y.Z."/>
            <person name="Han Y.H."/>
            <person name="Newsham I.N."/>
            <person name="Nazareth L.N."/>
            <person name="Worley K.W."/>
            <person name="Muzny D.M."/>
            <person name="Rogers J.R."/>
            <person name="Gibbs R.G."/>
        </authorList>
    </citation>
    <scope>NUCLEOTIDE SEQUENCE [LARGE SCALE GENOMIC DNA]</scope>
</reference>
<organism evidence="2 3">
    <name type="scientific">Papio anubis</name>
    <name type="common">Olive baboon</name>
    <dbReference type="NCBI Taxonomy" id="9555"/>
    <lineage>
        <taxon>Eukaryota</taxon>
        <taxon>Metazoa</taxon>
        <taxon>Chordata</taxon>
        <taxon>Craniata</taxon>
        <taxon>Vertebrata</taxon>
        <taxon>Euteleostomi</taxon>
        <taxon>Mammalia</taxon>
        <taxon>Eutheria</taxon>
        <taxon>Euarchontoglires</taxon>
        <taxon>Primates</taxon>
        <taxon>Haplorrhini</taxon>
        <taxon>Catarrhini</taxon>
        <taxon>Cercopithecidae</taxon>
        <taxon>Cercopithecinae</taxon>
        <taxon>Papio</taxon>
    </lineage>
</organism>
<dbReference type="Bgee" id="ENSPANG00000021376">
    <property type="expression patterns" value="Expressed in thymus and 65 other cell types or tissues"/>
</dbReference>
<feature type="region of interest" description="Disordered" evidence="1">
    <location>
        <begin position="1775"/>
        <end position="1817"/>
    </location>
</feature>
<feature type="region of interest" description="Disordered" evidence="1">
    <location>
        <begin position="1063"/>
        <end position="1421"/>
    </location>
</feature>
<dbReference type="GO" id="GO:0005654">
    <property type="term" value="C:nucleoplasm"/>
    <property type="evidence" value="ECO:0007669"/>
    <property type="project" value="Ensembl"/>
</dbReference>
<dbReference type="Proteomes" id="UP000028761">
    <property type="component" value="Chromosome 11"/>
</dbReference>
<feature type="compositionally biased region" description="Basic and acidic residues" evidence="1">
    <location>
        <begin position="889"/>
        <end position="905"/>
    </location>
</feature>
<name>A0A096P5W0_PAPAN</name>
<feature type="region of interest" description="Disordered" evidence="1">
    <location>
        <begin position="724"/>
        <end position="744"/>
    </location>
</feature>
<feature type="compositionally biased region" description="Basic and acidic residues" evidence="1">
    <location>
        <begin position="1386"/>
        <end position="1409"/>
    </location>
</feature>